<proteinExistence type="predicted"/>
<dbReference type="RefSeq" id="XP_001239271.1">
    <property type="nucleotide sequence ID" value="XM_001239270.1"/>
</dbReference>
<dbReference type="AlphaFoldDB" id="J3K170"/>
<name>J3K170_COCIM</name>
<protein>
    <submittedName>
        <fullName evidence="2">Uncharacterized protein</fullName>
    </submittedName>
</protein>
<feature type="region of interest" description="Disordered" evidence="1">
    <location>
        <begin position="1"/>
        <end position="53"/>
    </location>
</feature>
<dbReference type="GeneID" id="24165187"/>
<evidence type="ECO:0000256" key="1">
    <source>
        <dbReference type="SAM" id="MobiDB-lite"/>
    </source>
</evidence>
<sequence length="53" mass="5801">MDEPRDLPAALGIEMRQQSGEGSPRGIRAEGRWRRAAPHKSLAAKRGMEGNDS</sequence>
<dbReference type="InParanoid" id="J3K170"/>
<accession>J3K170</accession>
<organism evidence="2 3">
    <name type="scientific">Coccidioides immitis (strain RS)</name>
    <name type="common">Valley fever fungus</name>
    <dbReference type="NCBI Taxonomy" id="246410"/>
    <lineage>
        <taxon>Eukaryota</taxon>
        <taxon>Fungi</taxon>
        <taxon>Dikarya</taxon>
        <taxon>Ascomycota</taxon>
        <taxon>Pezizomycotina</taxon>
        <taxon>Eurotiomycetes</taxon>
        <taxon>Eurotiomycetidae</taxon>
        <taxon>Onygenales</taxon>
        <taxon>Onygenaceae</taxon>
        <taxon>Coccidioides</taxon>
    </lineage>
</organism>
<dbReference type="KEGG" id="cim:CIMG_13560"/>
<dbReference type="Proteomes" id="UP000001261">
    <property type="component" value="Unassembled WGS sequence"/>
</dbReference>
<dbReference type="VEuPathDB" id="FungiDB:CIMG_13560"/>
<evidence type="ECO:0000313" key="2">
    <source>
        <dbReference type="EMBL" id="EAS27688.3"/>
    </source>
</evidence>
<reference evidence="3" key="2">
    <citation type="journal article" date="2010" name="Genome Res.">
        <title>Population genomic sequencing of Coccidioides fungi reveals recent hybridization and transposon control.</title>
        <authorList>
            <person name="Neafsey D.E."/>
            <person name="Barker B.M."/>
            <person name="Sharpton T.J."/>
            <person name="Stajich J.E."/>
            <person name="Park D.J."/>
            <person name="Whiston E."/>
            <person name="Hung C.-Y."/>
            <person name="McMahan C."/>
            <person name="White J."/>
            <person name="Sykes S."/>
            <person name="Heiman D."/>
            <person name="Young S."/>
            <person name="Zeng Q."/>
            <person name="Abouelleil A."/>
            <person name="Aftuck L."/>
            <person name="Bessette D."/>
            <person name="Brown A."/>
            <person name="FitzGerald M."/>
            <person name="Lui A."/>
            <person name="Macdonald J.P."/>
            <person name="Priest M."/>
            <person name="Orbach M.J."/>
            <person name="Galgiani J.N."/>
            <person name="Kirkland T.N."/>
            <person name="Cole G.T."/>
            <person name="Birren B.W."/>
            <person name="Henn M.R."/>
            <person name="Taylor J.W."/>
            <person name="Rounsley S.D."/>
        </authorList>
    </citation>
    <scope>GENOME REANNOTATION</scope>
    <source>
        <strain evidence="3">RS</strain>
    </source>
</reference>
<reference evidence="3" key="1">
    <citation type="journal article" date="2009" name="Genome Res.">
        <title>Comparative genomic analyses of the human fungal pathogens Coccidioides and their relatives.</title>
        <authorList>
            <person name="Sharpton T.J."/>
            <person name="Stajich J.E."/>
            <person name="Rounsley S.D."/>
            <person name="Gardner M.J."/>
            <person name="Wortman J.R."/>
            <person name="Jordar V.S."/>
            <person name="Maiti R."/>
            <person name="Kodira C.D."/>
            <person name="Neafsey D.E."/>
            <person name="Zeng Q."/>
            <person name="Hung C.-Y."/>
            <person name="McMahan C."/>
            <person name="Muszewska A."/>
            <person name="Grynberg M."/>
            <person name="Mandel M.A."/>
            <person name="Kellner E.M."/>
            <person name="Barker B.M."/>
            <person name="Galgiani J.N."/>
            <person name="Orbach M.J."/>
            <person name="Kirkland T.N."/>
            <person name="Cole G.T."/>
            <person name="Henn M.R."/>
            <person name="Birren B.W."/>
            <person name="Taylor J.W."/>
        </authorList>
    </citation>
    <scope>NUCLEOTIDE SEQUENCE [LARGE SCALE GENOMIC DNA]</scope>
    <source>
        <strain evidence="3">RS</strain>
    </source>
</reference>
<dbReference type="EMBL" id="GG704915">
    <property type="protein sequence ID" value="EAS27688.3"/>
    <property type="molecule type" value="Genomic_DNA"/>
</dbReference>
<keyword evidence="3" id="KW-1185">Reference proteome</keyword>
<gene>
    <name evidence="2" type="ORF">CIMG_13560</name>
</gene>
<evidence type="ECO:0000313" key="3">
    <source>
        <dbReference type="Proteomes" id="UP000001261"/>
    </source>
</evidence>